<dbReference type="AlphaFoldDB" id="A0A2G8R8I7"/>
<dbReference type="SUPFAM" id="SSF46689">
    <property type="entry name" value="Homeodomain-like"/>
    <property type="match status" value="1"/>
</dbReference>
<sequence>MVMTKGKSLLARGRCACGPGGVRASRLIWTADARFAASAPKIGCIPQTLGEWVKQTKKHSDLGHGVTSEERNGIEVLERKVRALRQANELLRKASACFAALSAM</sequence>
<dbReference type="EMBL" id="AWWI01000153">
    <property type="protein sequence ID" value="PIL17832.1"/>
    <property type="molecule type" value="Genomic_DNA"/>
</dbReference>
<proteinExistence type="predicted"/>
<gene>
    <name evidence="1" type="ORF">P775_22865</name>
</gene>
<evidence type="ECO:0000313" key="2">
    <source>
        <dbReference type="Proteomes" id="UP000231259"/>
    </source>
</evidence>
<name>A0A2G8R8I7_9RHOB</name>
<accession>A0A2G8R8I7</accession>
<dbReference type="Proteomes" id="UP000231259">
    <property type="component" value="Unassembled WGS sequence"/>
</dbReference>
<keyword evidence="2" id="KW-1185">Reference proteome</keyword>
<reference evidence="1 2" key="1">
    <citation type="submission" date="2013-09" db="EMBL/GenBank/DDBJ databases">
        <title>Genome sequencing of Phaeobacter antarcticus sp. nov. SM1211.</title>
        <authorList>
            <person name="Zhang X.-Y."/>
            <person name="Liu C."/>
            <person name="Chen X.-L."/>
            <person name="Xie B.-B."/>
            <person name="Qin Q.-L."/>
            <person name="Rong J.-C."/>
            <person name="Zhang Y.-Z."/>
        </authorList>
    </citation>
    <scope>NUCLEOTIDE SEQUENCE [LARGE SCALE GENOMIC DNA]</scope>
    <source>
        <strain evidence="1 2">SM1211</strain>
    </source>
</reference>
<evidence type="ECO:0000313" key="1">
    <source>
        <dbReference type="EMBL" id="PIL17832.1"/>
    </source>
</evidence>
<organism evidence="1 2">
    <name type="scientific">Puniceibacterium antarcticum</name>
    <dbReference type="NCBI Taxonomy" id="1206336"/>
    <lineage>
        <taxon>Bacteria</taxon>
        <taxon>Pseudomonadati</taxon>
        <taxon>Pseudomonadota</taxon>
        <taxon>Alphaproteobacteria</taxon>
        <taxon>Rhodobacterales</taxon>
        <taxon>Paracoccaceae</taxon>
        <taxon>Puniceibacterium</taxon>
    </lineage>
</organism>
<protein>
    <submittedName>
        <fullName evidence="1">Transposase</fullName>
    </submittedName>
</protein>
<dbReference type="InterPro" id="IPR009057">
    <property type="entry name" value="Homeodomain-like_sf"/>
</dbReference>
<comment type="caution">
    <text evidence="1">The sequence shown here is derived from an EMBL/GenBank/DDBJ whole genome shotgun (WGS) entry which is preliminary data.</text>
</comment>